<evidence type="ECO:0000256" key="1">
    <source>
        <dbReference type="SAM" id="SignalP"/>
    </source>
</evidence>
<evidence type="ECO:0000313" key="3">
    <source>
        <dbReference type="Proteomes" id="UP000177610"/>
    </source>
</evidence>
<feature type="signal peptide" evidence="1">
    <location>
        <begin position="1"/>
        <end position="23"/>
    </location>
</feature>
<feature type="chain" id="PRO_5009520113" evidence="1">
    <location>
        <begin position="24"/>
        <end position="1190"/>
    </location>
</feature>
<name>A0A1F5N9N4_9BACT</name>
<dbReference type="EMBL" id="MFEH01000001">
    <property type="protein sequence ID" value="OGE74349.1"/>
    <property type="molecule type" value="Genomic_DNA"/>
</dbReference>
<reference evidence="2 3" key="1">
    <citation type="journal article" date="2016" name="Nat. Commun.">
        <title>Thousands of microbial genomes shed light on interconnected biogeochemical processes in an aquifer system.</title>
        <authorList>
            <person name="Anantharaman K."/>
            <person name="Brown C.T."/>
            <person name="Hug L.A."/>
            <person name="Sharon I."/>
            <person name="Castelle C.J."/>
            <person name="Probst A.J."/>
            <person name="Thomas B.C."/>
            <person name="Singh A."/>
            <person name="Wilkins M.J."/>
            <person name="Karaoz U."/>
            <person name="Brodie E.L."/>
            <person name="Williams K.H."/>
            <person name="Hubbard S.S."/>
            <person name="Banfield J.F."/>
        </authorList>
    </citation>
    <scope>NUCLEOTIDE SEQUENCE [LARGE SCALE GENOMIC DNA]</scope>
</reference>
<dbReference type="Proteomes" id="UP000177610">
    <property type="component" value="Unassembled WGS sequence"/>
</dbReference>
<protein>
    <submittedName>
        <fullName evidence="2">Uncharacterized protein</fullName>
    </submittedName>
</protein>
<keyword evidence="1" id="KW-0732">Signal</keyword>
<dbReference type="AlphaFoldDB" id="A0A1F5N9N4"/>
<organism evidence="2 3">
    <name type="scientific">Candidatus Doudnabacteria bacterium RIFCSPHIGHO2_01_FULL_41_86</name>
    <dbReference type="NCBI Taxonomy" id="1817821"/>
    <lineage>
        <taxon>Bacteria</taxon>
        <taxon>Candidatus Doudnaibacteriota</taxon>
    </lineage>
</organism>
<proteinExistence type="predicted"/>
<comment type="caution">
    <text evidence="2">The sequence shown here is derived from an EMBL/GenBank/DDBJ whole genome shotgun (WGS) entry which is preliminary data.</text>
</comment>
<gene>
    <name evidence="2" type="ORF">A2717_02295</name>
</gene>
<sequence length="1190" mass="121297">MQLSLKARKAVASGLAASSLLWAASGALPQLASAAVHSDGCLVLSGGIVWMITGGTRRGFTSAEVFMSHGYNFGQVVAATAEDVALPVGPIMTYADGTLVMGPNDPLVYLVANGQKRGFTTGSVFTGLGYSFSNIQVAPVNTFSDLPTGSNIDSSAIAHPAGTRVITGGAVWLMTATGRMGYPSGAVFTSYGIGFEKVVGANSYDLAMADQGAVSMRAACTGGGTTPPPVSGSLNVSLAGPASSTLIIDSTDGGAGNYSQSIAPLANFVFTGSGTVTSLTLMRTGVSTDAMVSNLYLFDGATRLTDAGTFSSNNLTFANPSGLFTVSGSRTITARADLDDGSYSGQTLGVNLTAVALSSGTVGGLPVVGNLHNSAAAELATVAVGAPTDAGASDPGTDITVWQSTFTVGVRDVTMSRLALRQINNIVNSDVKNFRVLVDGVQVASTQNIDANGYVTFSGFSKLLKTGSPVIKVIADVIGGSSRTLEMSLRNKADVDVVDSQYLVNVGATGTFPADSDGVAINNGTMTVTKTTDSPAGNVTNNASSVKLGKWTFTAYGEPIKVENLDVAIDTSGTDSEYTLRNGKLFVNGGQVGSTKGLVAAGAAATAANFTTNFIVNPGTPATVELYSDIYDEETGGAELVATDTIQAYVIDNDGSNATRQVSLGSFDVPTGSDIAANQLTVAEGASTLASLASYPNQSTVAPQTNYKLGAWTLTGSATEDINITTFSLDIDEVTGATFNESDLSNLYLKYGSNTTSIKSTPTAADNDWSVNYTLMMNSSLTIELYGDIGAAANITDNDSVKTDLTSTGTTVQSGIADSEADKDGQTIIEVAGTFATSLDAASAASMLVDDSGTVEVARFKVASTYDSVNLTEVDVNLATATAVSQVVLKNASTGATLATMPAATSMLFTGFSVNVPANGSIVLGVELVMATIGPNAGTTDSDITATLDSVKYTSVSSGAVTTNGTDRPGNTMYAYKSVPLISRVELPTGTLTGGTQTLAKFTVSSNGTGAVAWKEVLIEIAKTGGAADGAGTDPTLASVAIHNADTGAVVTAVETFISADGDGAGTDTATNCEELDTACDLLITIGTKADDDVEELISGARTYEVKATVGGTLASNDNILADLQRNTTTHAASAAFLTNDNSGDATLGDGHSFVWSDASALSHDTGTTDWQGDFLVKNLSLNSWTLVKP</sequence>
<evidence type="ECO:0000313" key="2">
    <source>
        <dbReference type="EMBL" id="OGE74349.1"/>
    </source>
</evidence>
<accession>A0A1F5N9N4</accession>